<feature type="compositionally biased region" description="Polar residues" evidence="1">
    <location>
        <begin position="113"/>
        <end position="125"/>
    </location>
</feature>
<proteinExistence type="predicted"/>
<gene>
    <name evidence="3" type="primary">LOC105156510</name>
</gene>
<name>A0A8M8UTY6_SESIN</name>
<reference evidence="3" key="1">
    <citation type="submission" date="2025-08" db="UniProtKB">
        <authorList>
            <consortium name="RefSeq"/>
        </authorList>
    </citation>
    <scope>IDENTIFICATION</scope>
</reference>
<evidence type="ECO:0000256" key="1">
    <source>
        <dbReference type="SAM" id="MobiDB-lite"/>
    </source>
</evidence>
<dbReference type="Pfam" id="PF05904">
    <property type="entry name" value="DUF863"/>
    <property type="match status" value="1"/>
</dbReference>
<dbReference type="Proteomes" id="UP000504604">
    <property type="component" value="Linkage group LG2"/>
</dbReference>
<evidence type="ECO:0000313" key="2">
    <source>
        <dbReference type="Proteomes" id="UP000504604"/>
    </source>
</evidence>
<organism evidence="2 3">
    <name type="scientific">Sesamum indicum</name>
    <name type="common">Oriental sesame</name>
    <name type="synonym">Sesamum orientale</name>
    <dbReference type="NCBI Taxonomy" id="4182"/>
    <lineage>
        <taxon>Eukaryota</taxon>
        <taxon>Viridiplantae</taxon>
        <taxon>Streptophyta</taxon>
        <taxon>Embryophyta</taxon>
        <taxon>Tracheophyta</taxon>
        <taxon>Spermatophyta</taxon>
        <taxon>Magnoliopsida</taxon>
        <taxon>eudicotyledons</taxon>
        <taxon>Gunneridae</taxon>
        <taxon>Pentapetalae</taxon>
        <taxon>asterids</taxon>
        <taxon>lamiids</taxon>
        <taxon>Lamiales</taxon>
        <taxon>Pedaliaceae</taxon>
        <taxon>Sesamum</taxon>
    </lineage>
</organism>
<dbReference type="OrthoDB" id="630817at2759"/>
<keyword evidence="2" id="KW-1185">Reference proteome</keyword>
<dbReference type="PANTHER" id="PTHR33167:SF4">
    <property type="entry name" value="TRANSCRIPTION FACTOR, PUTATIVE (DUF863)-RELATED"/>
    <property type="match status" value="1"/>
</dbReference>
<dbReference type="GeneID" id="105156510"/>
<dbReference type="AlphaFoldDB" id="A0A8M8UTY6"/>
<feature type="region of interest" description="Disordered" evidence="1">
    <location>
        <begin position="1027"/>
        <end position="1060"/>
    </location>
</feature>
<accession>A0A8M8UTY6</accession>
<feature type="region of interest" description="Disordered" evidence="1">
    <location>
        <begin position="108"/>
        <end position="127"/>
    </location>
</feature>
<dbReference type="PANTHER" id="PTHR33167">
    <property type="entry name" value="TRANSCRIPTION FACTOR, PUTATIVE (DUF863)-RELATED"/>
    <property type="match status" value="1"/>
</dbReference>
<dbReference type="InterPro" id="IPR008581">
    <property type="entry name" value="DUF863_pln"/>
</dbReference>
<feature type="compositionally biased region" description="Basic residues" evidence="1">
    <location>
        <begin position="932"/>
        <end position="943"/>
    </location>
</feature>
<feature type="region of interest" description="Disordered" evidence="1">
    <location>
        <begin position="922"/>
        <end position="944"/>
    </location>
</feature>
<dbReference type="RefSeq" id="XP_020547424.1">
    <property type="nucleotide sequence ID" value="XM_020691765.1"/>
</dbReference>
<sequence length="1060" mass="116721">MQGMGTKIHCKTYLPGFYSMRDLNEDSSSSSWPFFNGDKTVQNGQYYNGFMPRTSVDGYPGHDKDALKQKMLEHEAVFKNQVFELHRLYRIQRDMMEEAKRKELHGHRMSMEPASSSSLHGSQMPQEDARKWHMAGFPLFNSGYSRTSIPGVEIVNSPLSCTKGNIKQTGLFPFQNGTTSKDSEALDSRPLKVRKKLFDLQLPADEYIDTEEGERLQDYKVSEVSSYAPNGHLNGGPESSMKLFVGGHAGMKTDCPINASASSSCLRRSTGLADLNEPVEAEETMAPSSVDFLGRTSENAETKSINHPTKLNAGYYGVTGETIRDRDGFLMSSSIGSKVHERGRLSHIYEGGFTKNNLSSLSQGRQPDKLPLPSHPVQCMPNQVHPPTAGIYPSGYSREDLWRDGLRHGLESSGRSQDQSNNSRLEHIASLTPGSHPFFSSSCFTGSRAHSVSSWAKPTSSSPQKVTTLETSWHSAAAMTRSLQPSAQIPVPFSGKWQVDAGSRLNPCLGRESTLNGFYQTCVSGSKELKVDSPSVGFDYLNGSRADNLASERSINHTFGSLPKSSHFADSKPAIDINLNEVLPQSLSNEVVVLQDLNTVDGKSKTEDNMSALPWLKAKPAHVNEVAKSCKNETARDLSQLFTPNGMLASSDSAIARKKEIAESRTVKKILGFPIFERGVPENDSSSLASTSVSVDCHTERKDVSTGRKNGIIDINVACEPDDQIAEESIGEKEKQEKGTCSREYIDLNSCVSDCEDPPAPCYEKKSTSVKITLEIDLEVPVILETEDDNTLYKENMPEEVSLQSLENKNDVIRDDVLRNAAETIVAISSSYPQIHKNDSASLPTEASLAESLLWFVNAVSSYANELENPSGKELRDIRVGSPHQDSSEEIDDFEAMTLQLAETKEEDYMPIPFVPEVQKMEDTGGSALPTRSRRGQARRGRQRRDFQRDILPGLASLSRHEVTEDLQIFGGLMRATGHSWNTGLTRRNGTRNGGARGRRRVVVETLPPVPSPVCAPPTQQLNNIGAGLEDRSLTGWGKTPRRPRRQRCPPGNPPTVALT</sequence>
<evidence type="ECO:0000313" key="3">
    <source>
        <dbReference type="RefSeq" id="XP_020547424.1"/>
    </source>
</evidence>
<protein>
    <submittedName>
        <fullName evidence="3">Uncharacterized protein LOC105156510 isoform X1</fullName>
    </submittedName>
</protein>